<evidence type="ECO:0000313" key="1">
    <source>
        <dbReference type="EMBL" id="UPL50321.1"/>
    </source>
</evidence>
<dbReference type="RefSeq" id="WP_244695590.1">
    <property type="nucleotide sequence ID" value="NZ_CP095848.1"/>
</dbReference>
<accession>A0ABY4JEY2</accession>
<protein>
    <recommendedName>
        <fullName evidence="3">Secreted protein</fullName>
    </recommendedName>
</protein>
<organism evidence="1 2">
    <name type="scientific">Hymenobacter sublimis</name>
    <dbReference type="NCBI Taxonomy" id="2933777"/>
    <lineage>
        <taxon>Bacteria</taxon>
        <taxon>Pseudomonadati</taxon>
        <taxon>Bacteroidota</taxon>
        <taxon>Cytophagia</taxon>
        <taxon>Cytophagales</taxon>
        <taxon>Hymenobacteraceae</taxon>
        <taxon>Hymenobacter</taxon>
    </lineage>
</organism>
<evidence type="ECO:0000313" key="2">
    <source>
        <dbReference type="Proteomes" id="UP000829647"/>
    </source>
</evidence>
<evidence type="ECO:0008006" key="3">
    <source>
        <dbReference type="Google" id="ProtNLM"/>
    </source>
</evidence>
<keyword evidence="2" id="KW-1185">Reference proteome</keyword>
<proteinExistence type="predicted"/>
<name>A0ABY4JEY2_9BACT</name>
<sequence>MTNATCFFCTTTLLASAEVAGMRTKVAPGKRVALPVSAGLLMVKKSKKRNPT</sequence>
<dbReference type="Proteomes" id="UP000829647">
    <property type="component" value="Chromosome"/>
</dbReference>
<dbReference type="EMBL" id="CP095848">
    <property type="protein sequence ID" value="UPL50321.1"/>
    <property type="molecule type" value="Genomic_DNA"/>
</dbReference>
<reference evidence="1 2" key="1">
    <citation type="submission" date="2022-04" db="EMBL/GenBank/DDBJ databases">
        <title>Hymenobacter sp. isolated from the air.</title>
        <authorList>
            <person name="Won M."/>
            <person name="Lee C.-M."/>
            <person name="Woen H.-Y."/>
            <person name="Kwon S.-W."/>
        </authorList>
    </citation>
    <scope>NUCLEOTIDE SEQUENCE [LARGE SCALE GENOMIC DNA]</scope>
    <source>
        <strain evidence="2">5516 S-25</strain>
    </source>
</reference>
<gene>
    <name evidence="1" type="ORF">MWH26_05280</name>
</gene>